<accession>A0A8E7KGW5</accession>
<reference evidence="1" key="2">
    <citation type="submission" date="2021-05" db="EMBL/GenBank/DDBJ databases">
        <title>Whole genome PacBio Sequel sequence of Salmonella enterica subsp. enterica.</title>
        <authorList>
            <person name="Hoffmann M."/>
            <person name="Balkey M."/>
            <person name="Luo Y."/>
        </authorList>
    </citation>
    <scope>NUCLEOTIDE SEQUENCE</scope>
    <source>
        <strain evidence="1">CFSAN012509</strain>
    </source>
</reference>
<gene>
    <name evidence="1" type="ORF">QW74_21390</name>
</gene>
<sequence length="162" mass="18501">MKSTVCNFILLVSIAGVTIMDSYDTVNSNTELWSPICRIVSTEEAMHRAVLLTDRLNPGKAIEWCREKDNLQLLLYMKKRTGDLIHSKASPREISEFWKECTMSPKMVGFIYCLETGGDLLCRQGLRGDLYSIPVLHKVICDFIVGYLRPERKKCLKTYCGN</sequence>
<proteinExistence type="predicted"/>
<reference evidence="1" key="1">
    <citation type="submission" date="2018-07" db="EMBL/GenBank/DDBJ databases">
        <authorList>
            <consortium name="GenomeTrakr network: Whole genome sequencing for foodborne pathogen traceback"/>
        </authorList>
    </citation>
    <scope>NUCLEOTIDE SEQUENCE</scope>
    <source>
        <strain evidence="1">CFSAN012509</strain>
    </source>
</reference>
<name>A0A8E7KGW5_SALET</name>
<dbReference type="AlphaFoldDB" id="A0A8E7KGW5"/>
<protein>
    <submittedName>
        <fullName evidence="1">Uncharacterized protein</fullName>
    </submittedName>
</protein>
<dbReference type="EMBL" id="CP075039">
    <property type="protein sequence ID" value="QVY03138.1"/>
    <property type="molecule type" value="Genomic_DNA"/>
</dbReference>
<organism evidence="1">
    <name type="scientific">Salmonella enterica subsp. enterica serovar Sandiego</name>
    <dbReference type="NCBI Taxonomy" id="1151002"/>
    <lineage>
        <taxon>Bacteria</taxon>
        <taxon>Pseudomonadati</taxon>
        <taxon>Pseudomonadota</taxon>
        <taxon>Gammaproteobacteria</taxon>
        <taxon>Enterobacterales</taxon>
        <taxon>Enterobacteriaceae</taxon>
        <taxon>Salmonella</taxon>
    </lineage>
</organism>
<evidence type="ECO:0000313" key="1">
    <source>
        <dbReference type="EMBL" id="QVY03138.1"/>
    </source>
</evidence>